<dbReference type="KEGG" id="vg:6295456"/>
<name>B2YG18_MHVB</name>
<sequence length="441" mass="52164">MDEEDMAPKTKIPKRNTGGCEDDDEHELDLKQQMYALYNTAEQTTLATHWWLDDYLDKENNIFDRLTYRAILNILFDCRRSIYRIIEYKSIGHVINAHSYTLTHANRTTILLSLIDLLHENVHIRCIFKYFLRHAVNINFFHPHPRHNLITNLPKILQGQTHPDIVQLLLERKEIQELCIIDKFAACITTQSQIDLVCDVYERDINKNCLSECLTTLFPRMLNNYLSVNAAPSHRIVRRIAAHSRMGFRRLVYTLMASMAQTGNSLSFFPYFRWHLMPEFDFEFFADNIKLFFGTRHIVMQNPHELLHIYGSLVPRYSIHVTIPPKIIESVCTKRMYEPQHLLLFECMGLLEPYKSLLPPDEPVVRYIRLRYRIRYGKFIMFWRHKTYRPGSRIFRKLTDKYSHLIDETSSETSSEDIDQNPILTPIPVNLNQLQSIINCQ</sequence>
<evidence type="ECO:0000313" key="3">
    <source>
        <dbReference type="Proteomes" id="UP000011274"/>
    </source>
</evidence>
<protein>
    <submittedName>
        <fullName evidence="2">Uncharacterized protein</fullName>
    </submittedName>
</protein>
<gene>
    <name evidence="2" type="ORF">MdSGHV041</name>
</gene>
<dbReference type="EMBL" id="EU522111">
    <property type="protein sequence ID" value="ACD03500.1"/>
    <property type="molecule type" value="Genomic_DNA"/>
</dbReference>
<accession>B2YG18</accession>
<organism evidence="2 3">
    <name type="scientific">Musca hytrovirus</name>
    <name type="common">isolate Musca domestica/United States/Boucias/-</name>
    <name type="synonym">MHV</name>
    <dbReference type="NCBI Taxonomy" id="523909"/>
    <lineage>
        <taxon>Viruses</taxon>
        <taxon>Viruses incertae sedis</taxon>
        <taxon>Naldaviricetes</taxon>
        <taxon>Lefavirales</taxon>
        <taxon>Hytrosaviridae</taxon>
        <taxon>Muscavirus</taxon>
        <taxon>Muscavirus musdomesticae</taxon>
    </lineage>
</organism>
<keyword evidence="3" id="KW-1185">Reference proteome</keyword>
<dbReference type="Proteomes" id="UP000011274">
    <property type="component" value="Segment"/>
</dbReference>
<reference evidence="2 3" key="1">
    <citation type="journal article" date="2008" name="Virology">
        <title>Sequence analysis of a non-classified, non-occluded DNA virus that causes salivary gland hypertrophy of Musca domestica, MdSGHV.</title>
        <authorList>
            <person name="Garcia-Maruniak A."/>
            <person name="Maruniak J.E."/>
            <person name="Farmerie W."/>
            <person name="Boucias D.G."/>
        </authorList>
    </citation>
    <scope>NUCLEOTIDE SEQUENCE [LARGE SCALE GENOMIC DNA]</scope>
    <source>
        <strain evidence="3">Isolate Musca domestica/United States/Boucias/-</strain>
    </source>
</reference>
<dbReference type="GeneID" id="6295456"/>
<dbReference type="RefSeq" id="YP_001883369.1">
    <property type="nucleotide sequence ID" value="NC_010671.1"/>
</dbReference>
<feature type="region of interest" description="Disordered" evidence="1">
    <location>
        <begin position="1"/>
        <end position="24"/>
    </location>
</feature>
<evidence type="ECO:0000256" key="1">
    <source>
        <dbReference type="SAM" id="MobiDB-lite"/>
    </source>
</evidence>
<evidence type="ECO:0000313" key="2">
    <source>
        <dbReference type="EMBL" id="ACD03500.1"/>
    </source>
</evidence>
<organismHost>
    <name type="scientific">Musca domestica</name>
    <name type="common">House fly</name>
    <dbReference type="NCBI Taxonomy" id="7370"/>
</organismHost>
<proteinExistence type="predicted"/>